<evidence type="ECO:0000256" key="1">
    <source>
        <dbReference type="ARBA" id="ARBA00022857"/>
    </source>
</evidence>
<name>A0A9N9DMJ5_9GLOM</name>
<dbReference type="Gene3D" id="3.20.20.70">
    <property type="entry name" value="Aldolase class I"/>
    <property type="match status" value="2"/>
</dbReference>
<accession>A0A9N9DMJ5</accession>
<dbReference type="EMBL" id="CAJVPS010008108">
    <property type="protein sequence ID" value="CAG8640627.1"/>
    <property type="molecule type" value="Genomic_DNA"/>
</dbReference>
<comment type="caution">
    <text evidence="4">The sequence shown here is derived from an EMBL/GenBank/DDBJ whole genome shotgun (WGS) entry which is preliminary data.</text>
</comment>
<dbReference type="AlphaFoldDB" id="A0A9N9DMJ5"/>
<dbReference type="InterPro" id="IPR035587">
    <property type="entry name" value="DUS-like_FMN-bd"/>
</dbReference>
<sequence>MQRPQKKLSGFDFYHQILKGAKYIVAPMVDQSEQAWRVLSRRYGAQLCFTPMIHAKMFCDERNLRYRQEVWSTDEGDRPLIVQFCANEPEALLEAAKRVQDHCDAVDLNLGCPQHIARRVTAKIRIFPNPEKTIEYARMIERAGAQMLTVHGRIRDQKGQNTGLADWEQIRRVKEAVNIPVIANGNILYFEDIQRCLDATGADGVMSAEGNLYNPALFANLNPPIWRMAQEYLDICQTIPTKNAYIRGHLFKILRPALPFHADLRERLANADYLQEFCELVDELKKRIIQIEQIDDSQLEQEVHLVSVPVDEDGIKQYPYWICQPNIRSIINANPSPSINTTSSTLNSDDNIFDLSNNFLD</sequence>
<feature type="domain" description="DUS-like FMN-binding" evidence="3">
    <location>
        <begin position="25"/>
        <end position="117"/>
    </location>
</feature>
<dbReference type="PANTHER" id="PTHR11082:SF5">
    <property type="entry name" value="TRNA-DIHYDROURIDINE(16_17) SYNTHASE [NAD(P)(+)]-LIKE"/>
    <property type="match status" value="1"/>
</dbReference>
<gene>
    <name evidence="4" type="ORF">ALEPTO_LOCUS9698</name>
</gene>
<dbReference type="GO" id="GO:0017150">
    <property type="term" value="F:tRNA dihydrouridine synthase activity"/>
    <property type="evidence" value="ECO:0007669"/>
    <property type="project" value="TreeGrafter"/>
</dbReference>
<keyword evidence="1" id="KW-0521">NADP</keyword>
<keyword evidence="5" id="KW-1185">Reference proteome</keyword>
<dbReference type="Proteomes" id="UP000789508">
    <property type="component" value="Unassembled WGS sequence"/>
</dbReference>
<dbReference type="InterPro" id="IPR013785">
    <property type="entry name" value="Aldolase_TIM"/>
</dbReference>
<evidence type="ECO:0000256" key="2">
    <source>
        <dbReference type="ARBA" id="ARBA00023027"/>
    </source>
</evidence>
<dbReference type="PANTHER" id="PTHR11082">
    <property type="entry name" value="TRNA-DIHYDROURIDINE SYNTHASE"/>
    <property type="match status" value="1"/>
</dbReference>
<dbReference type="Pfam" id="PF01207">
    <property type="entry name" value="Dus"/>
    <property type="match status" value="2"/>
</dbReference>
<dbReference type="SUPFAM" id="SSF51395">
    <property type="entry name" value="FMN-linked oxidoreductases"/>
    <property type="match status" value="1"/>
</dbReference>
<evidence type="ECO:0000313" key="4">
    <source>
        <dbReference type="EMBL" id="CAG8640627.1"/>
    </source>
</evidence>
<organism evidence="4 5">
    <name type="scientific">Ambispora leptoticha</name>
    <dbReference type="NCBI Taxonomy" id="144679"/>
    <lineage>
        <taxon>Eukaryota</taxon>
        <taxon>Fungi</taxon>
        <taxon>Fungi incertae sedis</taxon>
        <taxon>Mucoromycota</taxon>
        <taxon>Glomeromycotina</taxon>
        <taxon>Glomeromycetes</taxon>
        <taxon>Archaeosporales</taxon>
        <taxon>Ambisporaceae</taxon>
        <taxon>Ambispora</taxon>
    </lineage>
</organism>
<dbReference type="OrthoDB" id="272303at2759"/>
<keyword evidence="2" id="KW-0520">NAD</keyword>
<evidence type="ECO:0000259" key="3">
    <source>
        <dbReference type="Pfam" id="PF01207"/>
    </source>
</evidence>
<dbReference type="CDD" id="cd02801">
    <property type="entry name" value="DUS_like_FMN"/>
    <property type="match status" value="1"/>
</dbReference>
<feature type="domain" description="DUS-like FMN-binding" evidence="3">
    <location>
        <begin position="119"/>
        <end position="289"/>
    </location>
</feature>
<proteinExistence type="predicted"/>
<protein>
    <submittedName>
        <fullName evidence="4">10390_t:CDS:1</fullName>
    </submittedName>
</protein>
<evidence type="ECO:0000313" key="5">
    <source>
        <dbReference type="Proteomes" id="UP000789508"/>
    </source>
</evidence>
<reference evidence="4" key="1">
    <citation type="submission" date="2021-06" db="EMBL/GenBank/DDBJ databases">
        <authorList>
            <person name="Kallberg Y."/>
            <person name="Tangrot J."/>
            <person name="Rosling A."/>
        </authorList>
    </citation>
    <scope>NUCLEOTIDE SEQUENCE</scope>
    <source>
        <strain evidence="4">FL130A</strain>
    </source>
</reference>